<dbReference type="InterPro" id="IPR007834">
    <property type="entry name" value="DSS1_SEM1"/>
</dbReference>
<feature type="compositionally biased region" description="Basic and acidic residues" evidence="3">
    <location>
        <begin position="20"/>
        <end position="30"/>
    </location>
</feature>
<feature type="compositionally biased region" description="Acidic residues" evidence="3">
    <location>
        <begin position="55"/>
        <end position="65"/>
    </location>
</feature>
<feature type="compositionally biased region" description="Low complexity" evidence="3">
    <location>
        <begin position="1"/>
        <end position="19"/>
    </location>
</feature>
<comment type="caution">
    <text evidence="4">The sequence shown here is derived from an EMBL/GenBank/DDBJ whole genome shotgun (WGS) entry which is preliminary data.</text>
</comment>
<organism evidence="4 5">
    <name type="scientific">Olpidium bornovanus</name>
    <dbReference type="NCBI Taxonomy" id="278681"/>
    <lineage>
        <taxon>Eukaryota</taxon>
        <taxon>Fungi</taxon>
        <taxon>Fungi incertae sedis</taxon>
        <taxon>Olpidiomycota</taxon>
        <taxon>Olpidiomycotina</taxon>
        <taxon>Olpidiomycetes</taxon>
        <taxon>Olpidiales</taxon>
        <taxon>Olpidiaceae</taxon>
        <taxon>Olpidium</taxon>
    </lineage>
</organism>
<keyword evidence="2" id="KW-0539">Nucleus</keyword>
<feature type="compositionally biased region" description="Basic and acidic residues" evidence="3">
    <location>
        <begin position="38"/>
        <end position="50"/>
    </location>
</feature>
<sequence length="200" mass="22160">MASKKAGDPAAKAAKPAQGKGEKADAEMKDTPSAATGDGKKETAPEEDKGAAGALEEDDEFEEFVAEARGRRGEGPAPGLGFEATGYEGGRGATRDAPKNSPHERRRFAGKRAGQQTSQPRRNRKGWSRGFWKRGGRCRRFPEKHTEQCAIDSGDPKQWNDDDEARDQNLWEDNWDDDDVEDDFSKQLRAELERAHPMKM</sequence>
<dbReference type="GO" id="GO:0006406">
    <property type="term" value="P:mRNA export from nucleus"/>
    <property type="evidence" value="ECO:0007669"/>
    <property type="project" value="UniProtKB-UniRule"/>
</dbReference>
<keyword evidence="2" id="KW-0647">Proteasome</keyword>
<dbReference type="PANTHER" id="PTHR16771:SF0">
    <property type="entry name" value="26S PROTEASOME COMPLEX SUBUNIT SEM1"/>
    <property type="match status" value="1"/>
</dbReference>
<proteinExistence type="inferred from homology"/>
<comment type="function">
    <text evidence="2">Component of the 26S proteasome, a multiprotein complex involved in the ATP-dependent degradation of ubiquitinated proteins.</text>
</comment>
<evidence type="ECO:0000256" key="3">
    <source>
        <dbReference type="SAM" id="MobiDB-lite"/>
    </source>
</evidence>
<evidence type="ECO:0000256" key="1">
    <source>
        <dbReference type="ARBA" id="ARBA00034491"/>
    </source>
</evidence>
<evidence type="ECO:0000313" key="5">
    <source>
        <dbReference type="Proteomes" id="UP000673691"/>
    </source>
</evidence>
<reference evidence="4 5" key="1">
    <citation type="journal article" name="Sci. Rep.">
        <title>Genome-scale phylogenetic analyses confirm Olpidium as the closest living zoosporic fungus to the non-flagellated, terrestrial fungi.</title>
        <authorList>
            <person name="Chang Y."/>
            <person name="Rochon D."/>
            <person name="Sekimoto S."/>
            <person name="Wang Y."/>
            <person name="Chovatia M."/>
            <person name="Sandor L."/>
            <person name="Salamov A."/>
            <person name="Grigoriev I.V."/>
            <person name="Stajich J.E."/>
            <person name="Spatafora J.W."/>
        </authorList>
    </citation>
    <scope>NUCLEOTIDE SEQUENCE [LARGE SCALE GENOMIC DNA]</scope>
    <source>
        <strain evidence="4">S191</strain>
    </source>
</reference>
<dbReference type="GO" id="GO:0000724">
    <property type="term" value="P:double-strand break repair via homologous recombination"/>
    <property type="evidence" value="ECO:0007669"/>
    <property type="project" value="TreeGrafter"/>
</dbReference>
<dbReference type="EMBL" id="JAEFCI010013197">
    <property type="protein sequence ID" value="KAG5455545.1"/>
    <property type="molecule type" value="Genomic_DNA"/>
</dbReference>
<dbReference type="GO" id="GO:0008541">
    <property type="term" value="C:proteasome regulatory particle, lid subcomplex"/>
    <property type="evidence" value="ECO:0007669"/>
    <property type="project" value="UniProtKB-UniRule"/>
</dbReference>
<comment type="subcellular location">
    <subcellularLocation>
        <location evidence="2">Nucleus</location>
    </subcellularLocation>
</comment>
<dbReference type="SMART" id="SM01385">
    <property type="entry name" value="DSS1_SEM1"/>
    <property type="match status" value="1"/>
</dbReference>
<dbReference type="GO" id="GO:0005634">
    <property type="term" value="C:nucleus"/>
    <property type="evidence" value="ECO:0007669"/>
    <property type="project" value="UniProtKB-SubCell"/>
</dbReference>
<evidence type="ECO:0000313" key="4">
    <source>
        <dbReference type="EMBL" id="KAG5455545.1"/>
    </source>
</evidence>
<keyword evidence="5" id="KW-1185">Reference proteome</keyword>
<dbReference type="GO" id="GO:0043248">
    <property type="term" value="P:proteasome assembly"/>
    <property type="evidence" value="ECO:0007669"/>
    <property type="project" value="UniProtKB-UniRule"/>
</dbReference>
<protein>
    <recommendedName>
        <fullName evidence="2">26S proteasome complex subunit SEM1</fullName>
    </recommendedName>
</protein>
<evidence type="ECO:0000256" key="2">
    <source>
        <dbReference type="RuleBase" id="RU369057"/>
    </source>
</evidence>
<feature type="region of interest" description="Disordered" evidence="3">
    <location>
        <begin position="1"/>
        <end position="180"/>
    </location>
</feature>
<dbReference type="AlphaFoldDB" id="A0A8H7ZLQ3"/>
<accession>A0A8H7ZLQ3</accession>
<dbReference type="Pfam" id="PF05160">
    <property type="entry name" value="DSS1_SEM1"/>
    <property type="match status" value="1"/>
</dbReference>
<feature type="compositionally biased region" description="Basic and acidic residues" evidence="3">
    <location>
        <begin position="93"/>
        <end position="103"/>
    </location>
</feature>
<feature type="compositionally biased region" description="Basic residues" evidence="3">
    <location>
        <begin position="121"/>
        <end position="139"/>
    </location>
</feature>
<dbReference type="Proteomes" id="UP000673691">
    <property type="component" value="Unassembled WGS sequence"/>
</dbReference>
<dbReference type="PANTHER" id="PTHR16771">
    <property type="entry name" value="26 PROTEASOME COMPLEX SUBUNIT DSS1"/>
    <property type="match status" value="1"/>
</dbReference>
<name>A0A8H7ZLQ3_9FUNG</name>
<comment type="similarity">
    <text evidence="1 2">Belongs to the DSS1/SEM1 family.</text>
</comment>
<gene>
    <name evidence="4" type="ORF">BJ554DRAFT_5005</name>
</gene>